<sequence length="132" mass="15104">MRQRGSNRLNVHRDDEMKHELQGMLRGEHPNRAEEWREQEPTAEDDPPLADGPVPPRLAPTTEESEREAFRFDLARHLRRSGFPADREELLSTLAETNAPDHLADAVRELPRERAFANVQEVAAALGRRPRA</sequence>
<gene>
    <name evidence="2" type="ORF">RM780_11395</name>
</gene>
<dbReference type="EMBL" id="JAVREN010000013">
    <property type="protein sequence ID" value="MDT0307565.1"/>
    <property type="molecule type" value="Genomic_DNA"/>
</dbReference>
<keyword evidence="3" id="KW-1185">Reference proteome</keyword>
<dbReference type="Proteomes" id="UP001183388">
    <property type="component" value="Unassembled WGS sequence"/>
</dbReference>
<feature type="region of interest" description="Disordered" evidence="1">
    <location>
        <begin position="1"/>
        <end position="67"/>
    </location>
</feature>
<feature type="compositionally biased region" description="Basic and acidic residues" evidence="1">
    <location>
        <begin position="11"/>
        <end position="40"/>
    </location>
</feature>
<reference evidence="3" key="1">
    <citation type="submission" date="2023-07" db="EMBL/GenBank/DDBJ databases">
        <title>30 novel species of actinomycetes from the DSMZ collection.</title>
        <authorList>
            <person name="Nouioui I."/>
        </authorList>
    </citation>
    <scope>NUCLEOTIDE SEQUENCE [LARGE SCALE GENOMIC DNA]</scope>
    <source>
        <strain evidence="3">DSM 44917</strain>
    </source>
</reference>
<evidence type="ECO:0000313" key="2">
    <source>
        <dbReference type="EMBL" id="MDT0307565.1"/>
    </source>
</evidence>
<dbReference type="RefSeq" id="WP_311630520.1">
    <property type="nucleotide sequence ID" value="NZ_JAVREN010000013.1"/>
</dbReference>
<proteinExistence type="predicted"/>
<accession>A0ABU2L7M2</accession>
<dbReference type="Pfam" id="PF11387">
    <property type="entry name" value="DUF2795"/>
    <property type="match status" value="1"/>
</dbReference>
<name>A0ABU2L7M2_9ACTN</name>
<dbReference type="InterPro" id="IPR021527">
    <property type="entry name" value="DUF2795"/>
</dbReference>
<evidence type="ECO:0000313" key="3">
    <source>
        <dbReference type="Proteomes" id="UP001183388"/>
    </source>
</evidence>
<organism evidence="2 3">
    <name type="scientific">Streptomyces boetiae</name>
    <dbReference type="NCBI Taxonomy" id="3075541"/>
    <lineage>
        <taxon>Bacteria</taxon>
        <taxon>Bacillati</taxon>
        <taxon>Actinomycetota</taxon>
        <taxon>Actinomycetes</taxon>
        <taxon>Kitasatosporales</taxon>
        <taxon>Streptomycetaceae</taxon>
        <taxon>Streptomyces</taxon>
    </lineage>
</organism>
<comment type="caution">
    <text evidence="2">The sequence shown here is derived from an EMBL/GenBank/DDBJ whole genome shotgun (WGS) entry which is preliminary data.</text>
</comment>
<evidence type="ECO:0000256" key="1">
    <source>
        <dbReference type="SAM" id="MobiDB-lite"/>
    </source>
</evidence>
<protein>
    <submittedName>
        <fullName evidence="2">DUF2795 domain-containing protein</fullName>
    </submittedName>
</protein>